<feature type="compositionally biased region" description="Basic and acidic residues" evidence="1">
    <location>
        <begin position="278"/>
        <end position="299"/>
    </location>
</feature>
<feature type="compositionally biased region" description="Acidic residues" evidence="1">
    <location>
        <begin position="229"/>
        <end position="240"/>
    </location>
</feature>
<evidence type="ECO:0000313" key="3">
    <source>
        <dbReference type="Proteomes" id="UP001057375"/>
    </source>
</evidence>
<evidence type="ECO:0000313" key="2">
    <source>
        <dbReference type="EMBL" id="GKT29900.1"/>
    </source>
</evidence>
<comment type="caution">
    <text evidence="2">The sequence shown here is derived from an EMBL/GenBank/DDBJ whole genome shotgun (WGS) entry which is preliminary data.</text>
</comment>
<protein>
    <submittedName>
        <fullName evidence="2">Uncharacterized protein</fullName>
    </submittedName>
</protein>
<dbReference type="Proteomes" id="UP001057375">
    <property type="component" value="Unassembled WGS sequence"/>
</dbReference>
<sequence>MFSLSKFSPWLPMSDIKILTFRRKGASDLEVHKIPQKKLSIYEDQPNIKIISVRDILPLDRSFQYSDRVKLFIKTMPDVSNEAPSSPLFGFGHGSPTASIGSAGPLGDLAEGIMTRPSRKKDKRSNKRRKKSSFDITDLATQMRKEKRQHKRQSQTRLLTDISSSGKSSQPFPQSSSFPSQPEEGEREEGECFSIPSSPGDNNNGPTLSRPSVKKAGDISRKRHKEEEKEKEEEFDDDESSNSMDDLAAEKKELERMLEEGGMDSMDGEDESEEEDDFGSRNPKEKQQTSLTRREEEKKTKKQKKNVSKHKEEDSENDLFDVMDSLEKERKEAARRRKK</sequence>
<feature type="compositionally biased region" description="Acidic residues" evidence="1">
    <location>
        <begin position="266"/>
        <end position="277"/>
    </location>
</feature>
<feature type="compositionally biased region" description="Polar residues" evidence="1">
    <location>
        <begin position="195"/>
        <end position="210"/>
    </location>
</feature>
<feature type="compositionally biased region" description="Basic residues" evidence="1">
    <location>
        <begin position="145"/>
        <end position="154"/>
    </location>
</feature>
<feature type="compositionally biased region" description="Low complexity" evidence="1">
    <location>
        <begin position="163"/>
        <end position="182"/>
    </location>
</feature>
<keyword evidence="3" id="KW-1185">Reference proteome</keyword>
<feature type="compositionally biased region" description="Basic residues" evidence="1">
    <location>
        <begin position="117"/>
        <end position="131"/>
    </location>
</feature>
<reference evidence="2" key="1">
    <citation type="submission" date="2022-03" db="EMBL/GenBank/DDBJ databases">
        <title>Draft genome sequence of Aduncisulcus paluster, a free-living microaerophilic Fornicata.</title>
        <authorList>
            <person name="Yuyama I."/>
            <person name="Kume K."/>
            <person name="Tamura T."/>
            <person name="Inagaki Y."/>
            <person name="Hashimoto T."/>
        </authorList>
    </citation>
    <scope>NUCLEOTIDE SEQUENCE</scope>
    <source>
        <strain evidence="2">NY0171</strain>
    </source>
</reference>
<gene>
    <name evidence="2" type="ORF">ADUPG1_014265</name>
</gene>
<accession>A0ABQ5KBG3</accession>
<feature type="non-terminal residue" evidence="2">
    <location>
        <position position="339"/>
    </location>
</feature>
<feature type="region of interest" description="Disordered" evidence="1">
    <location>
        <begin position="100"/>
        <end position="339"/>
    </location>
</feature>
<dbReference type="EMBL" id="BQXS01013869">
    <property type="protein sequence ID" value="GKT29900.1"/>
    <property type="molecule type" value="Genomic_DNA"/>
</dbReference>
<feature type="compositionally biased region" description="Basic and acidic residues" evidence="1">
    <location>
        <begin position="215"/>
        <end position="228"/>
    </location>
</feature>
<feature type="compositionally biased region" description="Basic and acidic residues" evidence="1">
    <location>
        <begin position="248"/>
        <end position="259"/>
    </location>
</feature>
<name>A0ABQ5KBG3_9EUKA</name>
<proteinExistence type="predicted"/>
<organism evidence="2 3">
    <name type="scientific">Aduncisulcus paluster</name>
    <dbReference type="NCBI Taxonomy" id="2918883"/>
    <lineage>
        <taxon>Eukaryota</taxon>
        <taxon>Metamonada</taxon>
        <taxon>Carpediemonas-like organisms</taxon>
        <taxon>Aduncisulcus</taxon>
    </lineage>
</organism>
<evidence type="ECO:0000256" key="1">
    <source>
        <dbReference type="SAM" id="MobiDB-lite"/>
    </source>
</evidence>